<dbReference type="PANTHER" id="PTHR46648:SF1">
    <property type="entry name" value="ADENOSINE 5'-MONOPHOSPHORAMIDASE HNT1"/>
    <property type="match status" value="1"/>
</dbReference>
<dbReference type="InterPro" id="IPR001310">
    <property type="entry name" value="Histidine_triad_HIT"/>
</dbReference>
<comment type="caution">
    <text evidence="5">The sequence shown here is derived from an EMBL/GenBank/DDBJ whole genome shotgun (WGS) entry which is preliminary data.</text>
</comment>
<evidence type="ECO:0000259" key="4">
    <source>
        <dbReference type="PROSITE" id="PS51084"/>
    </source>
</evidence>
<accession>A0A1G2D521</accession>
<name>A0A1G2D521_9BACT</name>
<dbReference type="Pfam" id="PF01230">
    <property type="entry name" value="HIT"/>
    <property type="match status" value="1"/>
</dbReference>
<organism evidence="5 6">
    <name type="scientific">Candidatus Lloydbacteria bacterium RIFCSPHIGHO2_02_FULL_50_13</name>
    <dbReference type="NCBI Taxonomy" id="1798661"/>
    <lineage>
        <taxon>Bacteria</taxon>
        <taxon>Candidatus Lloydiibacteriota</taxon>
    </lineage>
</organism>
<dbReference type="PANTHER" id="PTHR46648">
    <property type="entry name" value="HIT FAMILY PROTEIN 1"/>
    <property type="match status" value="1"/>
</dbReference>
<dbReference type="GO" id="GO:0009117">
    <property type="term" value="P:nucleotide metabolic process"/>
    <property type="evidence" value="ECO:0007669"/>
    <property type="project" value="TreeGrafter"/>
</dbReference>
<dbReference type="SUPFAM" id="SSF54197">
    <property type="entry name" value="HIT-like"/>
    <property type="match status" value="1"/>
</dbReference>
<dbReference type="CDD" id="cd01277">
    <property type="entry name" value="HINT_subgroup"/>
    <property type="match status" value="1"/>
</dbReference>
<sequence>MNDCLFCKIVAGTVPCEKVYEDERVLAFLDIHPINRGHTLVIPKIHADNIYNIHGKDFCDLMETVRKLAPKIKGVIGADGINIGMNNDSAAGQVVFHAHVHIIPRFDNDGHKHWYGTPYKEGETQVVADKIRSVVG</sequence>
<evidence type="ECO:0000256" key="2">
    <source>
        <dbReference type="PIRSR" id="PIRSR601310-3"/>
    </source>
</evidence>
<dbReference type="Gene3D" id="3.30.428.10">
    <property type="entry name" value="HIT-like"/>
    <property type="match status" value="1"/>
</dbReference>
<dbReference type="InterPro" id="IPR039384">
    <property type="entry name" value="HINT"/>
</dbReference>
<dbReference type="EMBL" id="MHLL01000030">
    <property type="protein sequence ID" value="OGZ08689.1"/>
    <property type="molecule type" value="Genomic_DNA"/>
</dbReference>
<gene>
    <name evidence="5" type="ORF">A3D65_01265</name>
</gene>
<evidence type="ECO:0000256" key="1">
    <source>
        <dbReference type="PIRSR" id="PIRSR601310-1"/>
    </source>
</evidence>
<dbReference type="InterPro" id="IPR011146">
    <property type="entry name" value="HIT-like"/>
</dbReference>
<dbReference type="STRING" id="1798661.A3D65_01265"/>
<protein>
    <recommendedName>
        <fullName evidence="4">HIT domain-containing protein</fullName>
    </recommendedName>
</protein>
<dbReference type="Proteomes" id="UP000177996">
    <property type="component" value="Unassembled WGS sequence"/>
</dbReference>
<feature type="domain" description="HIT" evidence="4">
    <location>
        <begin position="5"/>
        <end position="112"/>
    </location>
</feature>
<feature type="active site" description="Tele-AMP-histidine intermediate" evidence="1">
    <location>
        <position position="99"/>
    </location>
</feature>
<feature type="short sequence motif" description="Histidine triad motif" evidence="2 3">
    <location>
        <begin position="97"/>
        <end position="101"/>
    </location>
</feature>
<reference evidence="5 6" key="1">
    <citation type="journal article" date="2016" name="Nat. Commun.">
        <title>Thousands of microbial genomes shed light on interconnected biogeochemical processes in an aquifer system.</title>
        <authorList>
            <person name="Anantharaman K."/>
            <person name="Brown C.T."/>
            <person name="Hug L.A."/>
            <person name="Sharon I."/>
            <person name="Castelle C.J."/>
            <person name="Probst A.J."/>
            <person name="Thomas B.C."/>
            <person name="Singh A."/>
            <person name="Wilkins M.J."/>
            <person name="Karaoz U."/>
            <person name="Brodie E.L."/>
            <person name="Williams K.H."/>
            <person name="Hubbard S.S."/>
            <person name="Banfield J.F."/>
        </authorList>
    </citation>
    <scope>NUCLEOTIDE SEQUENCE [LARGE SCALE GENOMIC DNA]</scope>
</reference>
<evidence type="ECO:0000256" key="3">
    <source>
        <dbReference type="PROSITE-ProRule" id="PRU00464"/>
    </source>
</evidence>
<proteinExistence type="predicted"/>
<dbReference type="PRINTS" id="PR00332">
    <property type="entry name" value="HISTRIAD"/>
</dbReference>
<dbReference type="GO" id="GO:0003824">
    <property type="term" value="F:catalytic activity"/>
    <property type="evidence" value="ECO:0007669"/>
    <property type="project" value="InterPro"/>
</dbReference>
<dbReference type="PROSITE" id="PS51084">
    <property type="entry name" value="HIT_2"/>
    <property type="match status" value="1"/>
</dbReference>
<evidence type="ECO:0000313" key="5">
    <source>
        <dbReference type="EMBL" id="OGZ08689.1"/>
    </source>
</evidence>
<dbReference type="InterPro" id="IPR036265">
    <property type="entry name" value="HIT-like_sf"/>
</dbReference>
<dbReference type="AlphaFoldDB" id="A0A1G2D521"/>
<evidence type="ECO:0000313" key="6">
    <source>
        <dbReference type="Proteomes" id="UP000177996"/>
    </source>
</evidence>